<dbReference type="SUPFAM" id="SSF81301">
    <property type="entry name" value="Nucleotidyltransferase"/>
    <property type="match status" value="1"/>
</dbReference>
<dbReference type="EMBL" id="JARMQG010000080">
    <property type="protein sequence ID" value="MED3562143.1"/>
    <property type="molecule type" value="Genomic_DNA"/>
</dbReference>
<comment type="caution">
    <text evidence="2">The sequence shown here is derived from an EMBL/GenBank/DDBJ whole genome shotgun (WGS) entry which is preliminary data.</text>
</comment>
<feature type="domain" description="Polymerase nucleotidyl transferase" evidence="1">
    <location>
        <begin position="9"/>
        <end position="52"/>
    </location>
</feature>
<dbReference type="Gene3D" id="3.30.460.10">
    <property type="entry name" value="Beta Polymerase, domain 2"/>
    <property type="match status" value="1"/>
</dbReference>
<evidence type="ECO:0000313" key="3">
    <source>
        <dbReference type="Proteomes" id="UP001330749"/>
    </source>
</evidence>
<dbReference type="Pfam" id="PF01909">
    <property type="entry name" value="NTP_transf_2"/>
    <property type="match status" value="1"/>
</dbReference>
<gene>
    <name evidence="2" type="ORF">P4447_06705</name>
</gene>
<accession>A0ABU6NA49</accession>
<dbReference type="InterPro" id="IPR002934">
    <property type="entry name" value="Polymerase_NTP_transf_dom"/>
</dbReference>
<evidence type="ECO:0000259" key="1">
    <source>
        <dbReference type="Pfam" id="PF01909"/>
    </source>
</evidence>
<proteinExistence type="predicted"/>
<name>A0ABU6NA49_9BACI</name>
<dbReference type="Proteomes" id="UP001330749">
    <property type="component" value="Unassembled WGS sequence"/>
</dbReference>
<protein>
    <submittedName>
        <fullName evidence="2">Nucleotidyltransferase domain-containing protein</fullName>
    </submittedName>
</protein>
<reference evidence="2 3" key="1">
    <citation type="submission" date="2023-03" db="EMBL/GenBank/DDBJ databases">
        <title>Bacillus Genome Sequencing.</title>
        <authorList>
            <person name="Dunlap C."/>
        </authorList>
    </citation>
    <scope>NUCLEOTIDE SEQUENCE [LARGE SCALE GENOMIC DNA]</scope>
    <source>
        <strain evidence="2 3">B-14544</strain>
    </source>
</reference>
<sequence length="65" mass="7759">MNETVLFDKVSKYLIQKYNCHTIILYGSYSRGDLTEESELDIVCFSDKTDNKRRSKGYLQRHFIF</sequence>
<dbReference type="CDD" id="cd05403">
    <property type="entry name" value="NT_KNTase_like"/>
    <property type="match status" value="1"/>
</dbReference>
<dbReference type="RefSeq" id="WP_327967049.1">
    <property type="nucleotide sequence ID" value="NZ_JARMQG010000080.1"/>
</dbReference>
<evidence type="ECO:0000313" key="2">
    <source>
        <dbReference type="EMBL" id="MED3562143.1"/>
    </source>
</evidence>
<keyword evidence="3" id="KW-1185">Reference proteome</keyword>
<dbReference type="InterPro" id="IPR043519">
    <property type="entry name" value="NT_sf"/>
</dbReference>
<organism evidence="2 3">
    <name type="scientific">Bacillus xiapuensis</name>
    <dbReference type="NCBI Taxonomy" id="2014075"/>
    <lineage>
        <taxon>Bacteria</taxon>
        <taxon>Bacillati</taxon>
        <taxon>Bacillota</taxon>
        <taxon>Bacilli</taxon>
        <taxon>Bacillales</taxon>
        <taxon>Bacillaceae</taxon>
        <taxon>Bacillus</taxon>
    </lineage>
</organism>